<proteinExistence type="predicted"/>
<keyword evidence="1" id="KW-1133">Transmembrane helix</keyword>
<dbReference type="RefSeq" id="XP_025429371.1">
    <property type="nucleotide sequence ID" value="XM_025570260.1"/>
</dbReference>
<dbReference type="Proteomes" id="UP000248349">
    <property type="component" value="Unassembled WGS sequence"/>
</dbReference>
<keyword evidence="3" id="KW-1185">Reference proteome</keyword>
<accession>A0A318Z8A9</accession>
<keyword evidence="1" id="KW-0812">Transmembrane</keyword>
<dbReference type="GeneID" id="37071488"/>
<evidence type="ECO:0000313" key="3">
    <source>
        <dbReference type="Proteomes" id="UP000248349"/>
    </source>
</evidence>
<sequence length="74" mass="8631">MSLASFPVGVKVARHFQCMHGFFFPLGWILCFFFPLHSFPPMEHWKEKSSILQVSRHLTLSLSICSLRSFCVWV</sequence>
<keyword evidence="1" id="KW-0472">Membrane</keyword>
<evidence type="ECO:0000256" key="1">
    <source>
        <dbReference type="SAM" id="Phobius"/>
    </source>
</evidence>
<feature type="transmembrane region" description="Helical" evidence="1">
    <location>
        <begin position="20"/>
        <end position="39"/>
    </location>
</feature>
<dbReference type="AlphaFoldDB" id="A0A318Z8A9"/>
<dbReference type="EMBL" id="KZ821244">
    <property type="protein sequence ID" value="PYH43389.1"/>
    <property type="molecule type" value="Genomic_DNA"/>
</dbReference>
<reference evidence="2 3" key="1">
    <citation type="submission" date="2016-12" db="EMBL/GenBank/DDBJ databases">
        <title>The genomes of Aspergillus section Nigri reveals drivers in fungal speciation.</title>
        <authorList>
            <consortium name="DOE Joint Genome Institute"/>
            <person name="Vesth T.C."/>
            <person name="Nybo J."/>
            <person name="Theobald S."/>
            <person name="Brandl J."/>
            <person name="Frisvad J.C."/>
            <person name="Nielsen K.F."/>
            <person name="Lyhne E.K."/>
            <person name="Kogle M.E."/>
            <person name="Kuo A."/>
            <person name="Riley R."/>
            <person name="Clum A."/>
            <person name="Nolan M."/>
            <person name="Lipzen A."/>
            <person name="Salamov A."/>
            <person name="Henrissat B."/>
            <person name="Wiebenga A."/>
            <person name="De Vries R.P."/>
            <person name="Grigoriev I.V."/>
            <person name="Mortensen U.H."/>
            <person name="Andersen M.R."/>
            <person name="Baker S.E."/>
        </authorList>
    </citation>
    <scope>NUCLEOTIDE SEQUENCE [LARGE SCALE GENOMIC DNA]</scope>
    <source>
        <strain evidence="2 3">JOP 1030-1</strain>
    </source>
</reference>
<name>A0A318Z8A9_9EURO</name>
<evidence type="ECO:0000313" key="2">
    <source>
        <dbReference type="EMBL" id="PYH43389.1"/>
    </source>
</evidence>
<organism evidence="2 3">
    <name type="scientific">Aspergillus saccharolyticus JOP 1030-1</name>
    <dbReference type="NCBI Taxonomy" id="1450539"/>
    <lineage>
        <taxon>Eukaryota</taxon>
        <taxon>Fungi</taxon>
        <taxon>Dikarya</taxon>
        <taxon>Ascomycota</taxon>
        <taxon>Pezizomycotina</taxon>
        <taxon>Eurotiomycetes</taxon>
        <taxon>Eurotiomycetidae</taxon>
        <taxon>Eurotiales</taxon>
        <taxon>Aspergillaceae</taxon>
        <taxon>Aspergillus</taxon>
        <taxon>Aspergillus subgen. Circumdati</taxon>
    </lineage>
</organism>
<gene>
    <name evidence="2" type="ORF">BP01DRAFT_103310</name>
</gene>
<protein>
    <submittedName>
        <fullName evidence="2">Uncharacterized protein</fullName>
    </submittedName>
</protein>